<reference evidence="1" key="1">
    <citation type="submission" date="2022-01" db="EMBL/GenBank/DDBJ databases">
        <title>Genome Sequence Resource for Two Populations of Ditylenchus destructor, the Migratory Endoparasitic Phytonematode.</title>
        <authorList>
            <person name="Zhang H."/>
            <person name="Lin R."/>
            <person name="Xie B."/>
        </authorList>
    </citation>
    <scope>NUCLEOTIDE SEQUENCE</scope>
    <source>
        <strain evidence="1">BazhouSP</strain>
    </source>
</reference>
<dbReference type="Proteomes" id="UP001201812">
    <property type="component" value="Unassembled WGS sequence"/>
</dbReference>
<organism evidence="1 2">
    <name type="scientific">Ditylenchus destructor</name>
    <dbReference type="NCBI Taxonomy" id="166010"/>
    <lineage>
        <taxon>Eukaryota</taxon>
        <taxon>Metazoa</taxon>
        <taxon>Ecdysozoa</taxon>
        <taxon>Nematoda</taxon>
        <taxon>Chromadorea</taxon>
        <taxon>Rhabditida</taxon>
        <taxon>Tylenchina</taxon>
        <taxon>Tylenchomorpha</taxon>
        <taxon>Sphaerularioidea</taxon>
        <taxon>Anguinidae</taxon>
        <taxon>Anguininae</taxon>
        <taxon>Ditylenchus</taxon>
    </lineage>
</organism>
<proteinExistence type="predicted"/>
<name>A0AAD4N7M8_9BILA</name>
<dbReference type="EMBL" id="JAKKPZ010000013">
    <property type="protein sequence ID" value="KAI1714310.1"/>
    <property type="molecule type" value="Genomic_DNA"/>
</dbReference>
<comment type="caution">
    <text evidence="1">The sequence shown here is derived from an EMBL/GenBank/DDBJ whole genome shotgun (WGS) entry which is preliminary data.</text>
</comment>
<sequence length="191" mass="20639">MTKNCFIVDTRIISNPTFTWTMNPPVQWTYPEQNAIQLGSNLPGQPITQIDAQNNANGAITASVLEALNNLAIPTTGVRVIPTYTPPMVNDCQKASTATGTQIGQQFGIVEQGAVIYLASSTAVISQANCQARSFLPTTNPLTLTSFVQSASAQVQGVTGSVFQFQQVAQQMMVYLNFNSRVRFVTEVMVS</sequence>
<evidence type="ECO:0000313" key="1">
    <source>
        <dbReference type="EMBL" id="KAI1714310.1"/>
    </source>
</evidence>
<gene>
    <name evidence="1" type="ORF">DdX_08403</name>
</gene>
<protein>
    <submittedName>
        <fullName evidence="1">Uncharacterized protein</fullName>
    </submittedName>
</protein>
<keyword evidence="2" id="KW-1185">Reference proteome</keyword>
<dbReference type="AlphaFoldDB" id="A0AAD4N7M8"/>
<accession>A0AAD4N7M8</accession>
<evidence type="ECO:0000313" key="2">
    <source>
        <dbReference type="Proteomes" id="UP001201812"/>
    </source>
</evidence>